<dbReference type="GO" id="GO:0009055">
    <property type="term" value="F:electron transfer activity"/>
    <property type="evidence" value="ECO:0007669"/>
    <property type="project" value="InterPro"/>
</dbReference>
<evidence type="ECO:0000313" key="15">
    <source>
        <dbReference type="EMBL" id="AEB41261.1"/>
    </source>
</evidence>
<keyword evidence="11" id="KW-0411">Iron-sulfur</keyword>
<dbReference type="PROSITE" id="PS00198">
    <property type="entry name" value="4FE4S_FER_1"/>
    <property type="match status" value="1"/>
</dbReference>
<sequence length="259" mass="29101">MEPKNTFILKIYRGMPGNQYWESFELPLHPGENVISALMEIEKRPINTQGEVVDPVVWEQGCLEEVCGSCAMLVNGVPRQACTALIKEYIDTTQSREITLAPLTKFPLVRDLIVDRSVMFENLQEIQGWVAADVDGETFGPKVTPEQQELLYTLSMCMTCGCCAEACPQVNAHNDFIGPAAISQVRYFNSYPGDKRSEERLRRLMGKDGIRGCGQAYNCVRVCPKKLPLTESISIMGRETSRFSLRKVFSSLFGKKKKT</sequence>
<dbReference type="GO" id="GO:0022904">
    <property type="term" value="P:respiratory electron transport chain"/>
    <property type="evidence" value="ECO:0007669"/>
    <property type="project" value="TreeGrafter"/>
</dbReference>
<dbReference type="RefSeq" id="WP_013712339.1">
    <property type="nucleotide sequence ID" value="NC_015408.1"/>
</dbReference>
<dbReference type="GO" id="GO:0006099">
    <property type="term" value="P:tricarboxylic acid cycle"/>
    <property type="evidence" value="ECO:0007669"/>
    <property type="project" value="UniProtKB-KW"/>
</dbReference>
<dbReference type="PANTHER" id="PTHR11921:SF29">
    <property type="entry name" value="SUCCINATE DEHYDROGENASE [UBIQUINONE] IRON-SULFUR SUBUNIT, MITOCHONDRIAL"/>
    <property type="match status" value="1"/>
</dbReference>
<keyword evidence="12" id="KW-0003">3Fe-4S</keyword>
<dbReference type="InterPro" id="IPR009051">
    <property type="entry name" value="Helical_ferredxn"/>
</dbReference>
<dbReference type="Pfam" id="PF13085">
    <property type="entry name" value="Fer2_3"/>
    <property type="match status" value="1"/>
</dbReference>
<comment type="similarity">
    <text evidence="3">Belongs to the succinate dehydrogenase/fumarate reductase iron-sulfur protein family.</text>
</comment>
<evidence type="ECO:0000256" key="13">
    <source>
        <dbReference type="ARBA" id="ARBA00034078"/>
    </source>
</evidence>
<evidence type="ECO:0000256" key="9">
    <source>
        <dbReference type="ARBA" id="ARBA00023002"/>
    </source>
</evidence>
<gene>
    <name evidence="15" type="primary">sdhB</name>
    <name evidence="15" type="ordered locus">G5S_0248</name>
</gene>
<dbReference type="InterPro" id="IPR025192">
    <property type="entry name" value="Succ_DH/fum_Rdtase_N"/>
</dbReference>
<dbReference type="Gene3D" id="3.10.20.30">
    <property type="match status" value="1"/>
</dbReference>
<proteinExistence type="inferred from homology"/>
<evidence type="ECO:0000256" key="3">
    <source>
        <dbReference type="ARBA" id="ARBA00009433"/>
    </source>
</evidence>
<comment type="cofactor">
    <cofactor evidence="1">
        <name>[3Fe-4S] cluster</name>
        <dbReference type="ChEBI" id="CHEBI:21137"/>
    </cofactor>
</comment>
<comment type="cofactor">
    <cofactor evidence="13">
        <name>[2Fe-2S] cluster</name>
        <dbReference type="ChEBI" id="CHEBI:190135"/>
    </cofactor>
</comment>
<dbReference type="GO" id="GO:0051537">
    <property type="term" value="F:2 iron, 2 sulfur cluster binding"/>
    <property type="evidence" value="ECO:0007669"/>
    <property type="project" value="UniProtKB-KW"/>
</dbReference>
<reference evidence="15 16" key="1">
    <citation type="journal article" date="2011" name="J. Bacteriol.">
        <title>Genome sequence of the obligate intracellular animal pathogen Chlamydia pecorum E58.</title>
        <authorList>
            <person name="Mojica S."/>
            <person name="Huot Creasy H."/>
            <person name="Daugherty S."/>
            <person name="Read T.D."/>
            <person name="Kim T."/>
            <person name="Kaltenboeck B."/>
            <person name="Bavoil P."/>
            <person name="Myers G.S."/>
        </authorList>
    </citation>
    <scope>NUCLEOTIDE SEQUENCE [LARGE SCALE GENOMIC DNA]</scope>
    <source>
        <strain evidence="15 16">E58</strain>
    </source>
</reference>
<dbReference type="InterPro" id="IPR004489">
    <property type="entry name" value="Succ_DH/fum_Rdtase_Fe-S"/>
</dbReference>
<comment type="cofactor">
    <cofactor evidence="2">
        <name>[4Fe-4S] cluster</name>
        <dbReference type="ChEBI" id="CHEBI:49883"/>
    </cofactor>
</comment>
<dbReference type="Proteomes" id="UP000008305">
    <property type="component" value="Chromosome"/>
</dbReference>
<keyword evidence="8" id="KW-0479">Metal-binding</keyword>
<feature type="domain" description="4Fe-4S ferredoxin-type" evidence="14">
    <location>
        <begin position="148"/>
        <end position="179"/>
    </location>
</feature>
<dbReference type="InterPro" id="IPR036010">
    <property type="entry name" value="2Fe-2S_ferredoxin-like_sf"/>
</dbReference>
<dbReference type="EMBL" id="CP002608">
    <property type="protein sequence ID" value="AEB41261.1"/>
    <property type="molecule type" value="Genomic_DNA"/>
</dbReference>
<dbReference type="GO" id="GO:0051538">
    <property type="term" value="F:3 iron, 4 sulfur cluster binding"/>
    <property type="evidence" value="ECO:0007669"/>
    <property type="project" value="UniProtKB-KW"/>
</dbReference>
<name>A0AA34RCM0_CHLPE</name>
<dbReference type="PROSITE" id="PS51379">
    <property type="entry name" value="4FE4S_FER_2"/>
    <property type="match status" value="1"/>
</dbReference>
<dbReference type="InterPro" id="IPR012675">
    <property type="entry name" value="Beta-grasp_dom_sf"/>
</dbReference>
<dbReference type="SUPFAM" id="SSF46548">
    <property type="entry name" value="alpha-helical ferredoxin"/>
    <property type="match status" value="1"/>
</dbReference>
<keyword evidence="7" id="KW-0001">2Fe-2S</keyword>
<dbReference type="Gene3D" id="1.10.1060.10">
    <property type="entry name" value="Alpha-helical ferredoxin"/>
    <property type="match status" value="1"/>
</dbReference>
<evidence type="ECO:0000256" key="6">
    <source>
        <dbReference type="ARBA" id="ARBA00022532"/>
    </source>
</evidence>
<evidence type="ECO:0000259" key="14">
    <source>
        <dbReference type="PROSITE" id="PS51379"/>
    </source>
</evidence>
<evidence type="ECO:0000256" key="12">
    <source>
        <dbReference type="ARBA" id="ARBA00023291"/>
    </source>
</evidence>
<evidence type="ECO:0000256" key="10">
    <source>
        <dbReference type="ARBA" id="ARBA00023004"/>
    </source>
</evidence>
<evidence type="ECO:0000256" key="4">
    <source>
        <dbReference type="ARBA" id="ARBA00012792"/>
    </source>
</evidence>
<dbReference type="InterPro" id="IPR017896">
    <property type="entry name" value="4Fe4S_Fe-S-bd"/>
</dbReference>
<dbReference type="KEGG" id="cpm:G5S_0248"/>
<evidence type="ECO:0000313" key="16">
    <source>
        <dbReference type="Proteomes" id="UP000008305"/>
    </source>
</evidence>
<protein>
    <recommendedName>
        <fullName evidence="4">succinate dehydrogenase</fullName>
        <ecNumber evidence="4">1.3.5.1</ecNumber>
    </recommendedName>
</protein>
<dbReference type="PANTHER" id="PTHR11921">
    <property type="entry name" value="SUCCINATE DEHYDROGENASE IRON-SULFUR PROTEIN"/>
    <property type="match status" value="1"/>
</dbReference>
<dbReference type="Pfam" id="PF13183">
    <property type="entry name" value="Fer4_8"/>
    <property type="match status" value="1"/>
</dbReference>
<evidence type="ECO:0000256" key="1">
    <source>
        <dbReference type="ARBA" id="ARBA00001927"/>
    </source>
</evidence>
<keyword evidence="16" id="KW-1185">Reference proteome</keyword>
<dbReference type="GO" id="GO:0051539">
    <property type="term" value="F:4 iron, 4 sulfur cluster binding"/>
    <property type="evidence" value="ECO:0007669"/>
    <property type="project" value="UniProtKB-KW"/>
</dbReference>
<dbReference type="NCBIfam" id="TIGR00384">
    <property type="entry name" value="dhsB"/>
    <property type="match status" value="1"/>
</dbReference>
<dbReference type="GO" id="GO:0008177">
    <property type="term" value="F:succinate dehydrogenase (quinone) activity"/>
    <property type="evidence" value="ECO:0007669"/>
    <property type="project" value="UniProtKB-EC"/>
</dbReference>
<evidence type="ECO:0000256" key="5">
    <source>
        <dbReference type="ARBA" id="ARBA00022485"/>
    </source>
</evidence>
<evidence type="ECO:0000256" key="11">
    <source>
        <dbReference type="ARBA" id="ARBA00023014"/>
    </source>
</evidence>
<keyword evidence="5" id="KW-0004">4Fe-4S</keyword>
<dbReference type="InterPro" id="IPR050573">
    <property type="entry name" value="SDH/FRD_Iron-Sulfur"/>
</dbReference>
<keyword evidence="10" id="KW-0408">Iron</keyword>
<evidence type="ECO:0000256" key="2">
    <source>
        <dbReference type="ARBA" id="ARBA00001966"/>
    </source>
</evidence>
<dbReference type="NCBIfam" id="NF006391">
    <property type="entry name" value="PRK08640.1"/>
    <property type="match status" value="1"/>
</dbReference>
<dbReference type="InterPro" id="IPR017900">
    <property type="entry name" value="4Fe4S_Fe_S_CS"/>
</dbReference>
<dbReference type="GeneID" id="99718297"/>
<dbReference type="SUPFAM" id="SSF54292">
    <property type="entry name" value="2Fe-2S ferredoxin-like"/>
    <property type="match status" value="1"/>
</dbReference>
<keyword evidence="9 15" id="KW-0560">Oxidoreductase</keyword>
<dbReference type="GO" id="GO:0046872">
    <property type="term" value="F:metal ion binding"/>
    <property type="evidence" value="ECO:0007669"/>
    <property type="project" value="UniProtKB-KW"/>
</dbReference>
<evidence type="ECO:0000256" key="8">
    <source>
        <dbReference type="ARBA" id="ARBA00022723"/>
    </source>
</evidence>
<dbReference type="EC" id="1.3.5.1" evidence="4"/>
<organism evidence="15 16">
    <name type="scientific">Chlamydia pecorum (strain ATCC VR-628 / DSM 29919 / E58)</name>
    <name type="common">Chlamydophila pecorum</name>
    <dbReference type="NCBI Taxonomy" id="331635"/>
    <lineage>
        <taxon>Bacteria</taxon>
        <taxon>Pseudomonadati</taxon>
        <taxon>Chlamydiota</taxon>
        <taxon>Chlamydiia</taxon>
        <taxon>Chlamydiales</taxon>
        <taxon>Chlamydiaceae</taxon>
        <taxon>Chlamydia/Chlamydophila group</taxon>
        <taxon>Chlamydia</taxon>
    </lineage>
</organism>
<accession>A0AA34RCM0</accession>
<dbReference type="AlphaFoldDB" id="A0AA34RCM0"/>
<evidence type="ECO:0000256" key="7">
    <source>
        <dbReference type="ARBA" id="ARBA00022714"/>
    </source>
</evidence>
<keyword evidence="6" id="KW-0816">Tricarboxylic acid cycle</keyword>